<accession>A0A835QJJ0</accession>
<feature type="region of interest" description="Disordered" evidence="1">
    <location>
        <begin position="77"/>
        <end position="97"/>
    </location>
</feature>
<feature type="region of interest" description="Disordered" evidence="1">
    <location>
        <begin position="28"/>
        <end position="56"/>
    </location>
</feature>
<dbReference type="Proteomes" id="UP000639772">
    <property type="component" value="Chromosome 9"/>
</dbReference>
<dbReference type="AlphaFoldDB" id="A0A835QJJ0"/>
<dbReference type="Proteomes" id="UP000636800">
    <property type="component" value="Unassembled WGS sequence"/>
</dbReference>
<dbReference type="EMBL" id="JADCNM010000009">
    <property type="protein sequence ID" value="KAG0468882.1"/>
    <property type="molecule type" value="Genomic_DNA"/>
</dbReference>
<proteinExistence type="predicted"/>
<evidence type="ECO:0000313" key="4">
    <source>
        <dbReference type="Proteomes" id="UP000636800"/>
    </source>
</evidence>
<evidence type="ECO:0000313" key="5">
    <source>
        <dbReference type="Proteomes" id="UP000639772"/>
    </source>
</evidence>
<protein>
    <submittedName>
        <fullName evidence="3">Uncharacterized protein</fullName>
    </submittedName>
</protein>
<name>A0A835QJJ0_VANPL</name>
<gene>
    <name evidence="3" type="ORF">HPP92_018210</name>
    <name evidence="2" type="ORF">HPP92_018797</name>
</gene>
<evidence type="ECO:0000313" key="3">
    <source>
        <dbReference type="EMBL" id="KAG0468882.1"/>
    </source>
</evidence>
<feature type="compositionally biased region" description="Low complexity" evidence="1">
    <location>
        <begin position="46"/>
        <end position="56"/>
    </location>
</feature>
<evidence type="ECO:0000313" key="2">
    <source>
        <dbReference type="EMBL" id="KAG0467217.1"/>
    </source>
</evidence>
<dbReference type="EMBL" id="JADCNL010000009">
    <property type="protein sequence ID" value="KAG0467217.1"/>
    <property type="molecule type" value="Genomic_DNA"/>
</dbReference>
<comment type="caution">
    <text evidence="3">The sequence shown here is derived from an EMBL/GenBank/DDBJ whole genome shotgun (WGS) entry which is preliminary data.</text>
</comment>
<keyword evidence="4" id="KW-1185">Reference proteome</keyword>
<reference evidence="4 5" key="1">
    <citation type="journal article" date="2020" name="Nat. Food">
        <title>A phased Vanilla planifolia genome enables genetic improvement of flavour and production.</title>
        <authorList>
            <person name="Hasing T."/>
            <person name="Tang H."/>
            <person name="Brym M."/>
            <person name="Khazi F."/>
            <person name="Huang T."/>
            <person name="Chambers A.H."/>
        </authorList>
    </citation>
    <scope>NUCLEOTIDE SEQUENCE [LARGE SCALE GENOMIC DNA]</scope>
    <source>
        <tissue evidence="3">Leaf</tissue>
    </source>
</reference>
<evidence type="ECO:0000256" key="1">
    <source>
        <dbReference type="SAM" id="MobiDB-lite"/>
    </source>
</evidence>
<organism evidence="3 5">
    <name type="scientific">Vanilla planifolia</name>
    <name type="common">Vanilla</name>
    <dbReference type="NCBI Taxonomy" id="51239"/>
    <lineage>
        <taxon>Eukaryota</taxon>
        <taxon>Viridiplantae</taxon>
        <taxon>Streptophyta</taxon>
        <taxon>Embryophyta</taxon>
        <taxon>Tracheophyta</taxon>
        <taxon>Spermatophyta</taxon>
        <taxon>Magnoliopsida</taxon>
        <taxon>Liliopsida</taxon>
        <taxon>Asparagales</taxon>
        <taxon>Orchidaceae</taxon>
        <taxon>Vanilloideae</taxon>
        <taxon>Vanilleae</taxon>
        <taxon>Vanilla</taxon>
    </lineage>
</organism>
<sequence length="107" mass="11928">MVNIDMKPWSAPVTMYRAHNRLNQQISSVQLKVDRSSNPPEPAPRSRSSWSVNQSSIDSNSQTIHFSCNLSPSVPFQINTPLPPTTAPDGSDHNLQPTLLFRFVPSE</sequence>